<dbReference type="RefSeq" id="WP_143059548.1">
    <property type="nucleotide sequence ID" value="NZ_FOGD01000001.1"/>
</dbReference>
<dbReference type="AlphaFoldDB" id="A0A1H9DTI1"/>
<feature type="region of interest" description="Disordered" evidence="1">
    <location>
        <begin position="30"/>
        <end position="152"/>
    </location>
</feature>
<evidence type="ECO:0008006" key="4">
    <source>
        <dbReference type="Google" id="ProtNLM"/>
    </source>
</evidence>
<reference evidence="2 3" key="1">
    <citation type="submission" date="2016-10" db="EMBL/GenBank/DDBJ databases">
        <authorList>
            <person name="de Groot N.N."/>
        </authorList>
    </citation>
    <scope>NUCLEOTIDE SEQUENCE [LARGE SCALE GENOMIC DNA]</scope>
    <source>
        <strain evidence="2 3">ATCC 35958</strain>
    </source>
</reference>
<organism evidence="2 3">
    <name type="scientific">Giesbergeria anulus</name>
    <dbReference type="NCBI Taxonomy" id="180197"/>
    <lineage>
        <taxon>Bacteria</taxon>
        <taxon>Pseudomonadati</taxon>
        <taxon>Pseudomonadota</taxon>
        <taxon>Betaproteobacteria</taxon>
        <taxon>Burkholderiales</taxon>
        <taxon>Comamonadaceae</taxon>
        <taxon>Giesbergeria</taxon>
    </lineage>
</organism>
<evidence type="ECO:0000313" key="3">
    <source>
        <dbReference type="Proteomes" id="UP000199766"/>
    </source>
</evidence>
<dbReference type="Proteomes" id="UP000199766">
    <property type="component" value="Unassembled WGS sequence"/>
</dbReference>
<accession>A0A1H9DTI1</accession>
<feature type="compositionally biased region" description="Basic and acidic residues" evidence="1">
    <location>
        <begin position="70"/>
        <end position="99"/>
    </location>
</feature>
<keyword evidence="3" id="KW-1185">Reference proteome</keyword>
<name>A0A1H9DTI1_9BURK</name>
<feature type="compositionally biased region" description="Low complexity" evidence="1">
    <location>
        <begin position="45"/>
        <end position="56"/>
    </location>
</feature>
<protein>
    <recommendedName>
        <fullName evidence="4">Lipoprotein</fullName>
    </recommendedName>
</protein>
<proteinExistence type="predicted"/>
<dbReference type="STRING" id="180197.SAMN02982919_00121"/>
<feature type="compositionally biased region" description="Basic and acidic residues" evidence="1">
    <location>
        <begin position="119"/>
        <end position="138"/>
    </location>
</feature>
<gene>
    <name evidence="2" type="ORF">SAMN02982919_00121</name>
</gene>
<evidence type="ECO:0000313" key="2">
    <source>
        <dbReference type="EMBL" id="SEQ16779.1"/>
    </source>
</evidence>
<sequence length="152" mass="17997">MPRTPRLHLAAISIVVATLLTGCAVVEPAYYDDDGTPVYRERYSDPYYGSSPGYYDQRPRPRDYYYPPRNDWRDRDDRDERYRARPDHRDDRDARDRHPPKPQPPAQNQPQPRVVPKVTPHEEPPRERPPRNKSDRYNPKTGQYLPKADDMP</sequence>
<evidence type="ECO:0000256" key="1">
    <source>
        <dbReference type="SAM" id="MobiDB-lite"/>
    </source>
</evidence>
<dbReference type="EMBL" id="FOGD01000001">
    <property type="protein sequence ID" value="SEQ16779.1"/>
    <property type="molecule type" value="Genomic_DNA"/>
</dbReference>
<dbReference type="PROSITE" id="PS51257">
    <property type="entry name" value="PROKAR_LIPOPROTEIN"/>
    <property type="match status" value="1"/>
</dbReference>